<dbReference type="Proteomes" id="UP000287385">
    <property type="component" value="Unassembled WGS sequence"/>
</dbReference>
<name>A0A401X712_ACEPA</name>
<proteinExistence type="predicted"/>
<evidence type="ECO:0000313" key="2">
    <source>
        <dbReference type="Proteomes" id="UP000287385"/>
    </source>
</evidence>
<reference evidence="1 2" key="1">
    <citation type="submission" date="2016-06" db="EMBL/GenBank/DDBJ databases">
        <title>Acetobacter pasteurianus NBRC 3278 whole genome sequencing project.</title>
        <authorList>
            <person name="Matsutani M."/>
            <person name="Shiwa Y."/>
            <person name="Okamoto-Kainuma A."/>
            <person name="Ishikawa M."/>
            <person name="Koizumi Y."/>
            <person name="Yoshikawa H."/>
            <person name="Yakushi T."/>
            <person name="Matsushita K."/>
        </authorList>
    </citation>
    <scope>NUCLEOTIDE SEQUENCE [LARGE SCALE GENOMIC DNA]</scope>
    <source>
        <strain evidence="1 2">NBRC 3278</strain>
    </source>
</reference>
<accession>A0A401X712</accession>
<organism evidence="1 2">
    <name type="scientific">Acetobacter pasteurianus NBRC 3278</name>
    <dbReference type="NCBI Taxonomy" id="1226660"/>
    <lineage>
        <taxon>Bacteria</taxon>
        <taxon>Pseudomonadati</taxon>
        <taxon>Pseudomonadota</taxon>
        <taxon>Alphaproteobacteria</taxon>
        <taxon>Acetobacterales</taxon>
        <taxon>Acetobacteraceae</taxon>
        <taxon>Acetobacter</taxon>
    </lineage>
</organism>
<keyword evidence="2" id="KW-1185">Reference proteome</keyword>
<protein>
    <recommendedName>
        <fullName evidence="3">STAS domain-containing protein</fullName>
    </recommendedName>
</protein>
<dbReference type="EMBL" id="BDEV01000119">
    <property type="protein sequence ID" value="GCD63712.1"/>
    <property type="molecule type" value="Genomic_DNA"/>
</dbReference>
<sequence length="94" mass="9895">MSEVSMVTNILLPQRLDTAAADKLKADIDEAFKSGLKINLDACQVEYVGGLCLQVLMASRSPVVSPTGKAVRAFSLFGAEVGPDGVLKTAVEEV</sequence>
<comment type="caution">
    <text evidence="1">The sequence shown here is derived from an EMBL/GenBank/DDBJ whole genome shotgun (WGS) entry which is preliminary data.</text>
</comment>
<dbReference type="AlphaFoldDB" id="A0A401X712"/>
<dbReference type="RefSeq" id="WP_124297624.1">
    <property type="nucleotide sequence ID" value="NZ_BDEV01000119.1"/>
</dbReference>
<dbReference type="GeneID" id="66349860"/>
<evidence type="ECO:0000313" key="1">
    <source>
        <dbReference type="EMBL" id="GCD63712.1"/>
    </source>
</evidence>
<gene>
    <name evidence="1" type="ORF">NBRC3278_2805</name>
</gene>
<evidence type="ECO:0008006" key="3">
    <source>
        <dbReference type="Google" id="ProtNLM"/>
    </source>
</evidence>